<gene>
    <name evidence="1" type="ORF">OJ254_28525</name>
</gene>
<evidence type="ECO:0000313" key="1">
    <source>
        <dbReference type="EMBL" id="UZJ33503.1"/>
    </source>
</evidence>
<reference evidence="1" key="1">
    <citation type="submission" date="2022-11" db="EMBL/GenBank/DDBJ databases">
        <title>Identification and genomic analyses of a novel endophytic actinobacterium Streptomyces endophytica sp. nov. with potential for biocontrol of Yam anthracnose.</title>
        <authorList>
            <person name="Huang X."/>
        </authorList>
    </citation>
    <scope>NUCLEOTIDE SEQUENCE</scope>
    <source>
        <strain evidence="1">HNM0140</strain>
    </source>
</reference>
<organism evidence="1 2">
    <name type="scientific">Streptomyces endophytica</name>
    <dbReference type="NCBI Taxonomy" id="2991496"/>
    <lineage>
        <taxon>Bacteria</taxon>
        <taxon>Bacillati</taxon>
        <taxon>Actinomycetota</taxon>
        <taxon>Actinomycetes</taxon>
        <taxon>Kitasatosporales</taxon>
        <taxon>Streptomycetaceae</taxon>
        <taxon>Streptomyces</taxon>
    </lineage>
</organism>
<proteinExistence type="predicted"/>
<accession>A0ABY6PHZ6</accession>
<protein>
    <submittedName>
        <fullName evidence="1">Uncharacterized protein</fullName>
    </submittedName>
</protein>
<dbReference type="Proteomes" id="UP001164959">
    <property type="component" value="Chromosome"/>
</dbReference>
<sequence length="85" mass="9094">MSAVHEARHVVVADTVGAFIHHAQVTSSEHFGEGDVAHVDLEMPGAAEVLFPEHLIILAADFQASFFWPAAAGSCSRTWPRSTAP</sequence>
<dbReference type="EMBL" id="CP110636">
    <property type="protein sequence ID" value="UZJ33503.1"/>
    <property type="molecule type" value="Genomic_DNA"/>
</dbReference>
<evidence type="ECO:0000313" key="2">
    <source>
        <dbReference type="Proteomes" id="UP001164959"/>
    </source>
</evidence>
<keyword evidence="2" id="KW-1185">Reference proteome</keyword>
<dbReference type="RefSeq" id="WP_265364680.1">
    <property type="nucleotide sequence ID" value="NZ_CP110636.1"/>
</dbReference>
<name>A0ABY6PHZ6_9ACTN</name>